<organism>
    <name type="scientific">Pediculus humanus subsp. corporis</name>
    <name type="common">Body louse</name>
    <dbReference type="NCBI Taxonomy" id="121224"/>
    <lineage>
        <taxon>Eukaryota</taxon>
        <taxon>Metazoa</taxon>
        <taxon>Ecdysozoa</taxon>
        <taxon>Arthropoda</taxon>
        <taxon>Hexapoda</taxon>
        <taxon>Insecta</taxon>
        <taxon>Pterygota</taxon>
        <taxon>Neoptera</taxon>
        <taxon>Paraneoptera</taxon>
        <taxon>Psocodea</taxon>
        <taxon>Troctomorpha</taxon>
        <taxon>Phthiraptera</taxon>
        <taxon>Anoplura</taxon>
        <taxon>Pediculidae</taxon>
        <taxon>Pediculus</taxon>
    </lineage>
</organism>
<dbReference type="RefSeq" id="XP_002429064.1">
    <property type="nucleotide sequence ID" value="XM_002429019.1"/>
</dbReference>
<dbReference type="HOGENOM" id="CLU_040446_2_0_1"/>
<evidence type="ECO:0000313" key="5">
    <source>
        <dbReference type="EMBL" id="EEB16326.1"/>
    </source>
</evidence>
<reference evidence="5" key="1">
    <citation type="submission" date="2007-04" db="EMBL/GenBank/DDBJ databases">
        <title>Annotation of Pediculus humanus corporis strain USDA.</title>
        <authorList>
            <person name="Kirkness E."/>
            <person name="Hannick L."/>
            <person name="Hass B."/>
            <person name="Bruggner R."/>
            <person name="Lawson D."/>
            <person name="Bidwell S."/>
            <person name="Joardar V."/>
            <person name="Caler E."/>
            <person name="Walenz B."/>
            <person name="Inman J."/>
            <person name="Schobel S."/>
            <person name="Galinsky K."/>
            <person name="Amedeo P."/>
            <person name="Strausberg R."/>
        </authorList>
    </citation>
    <scope>NUCLEOTIDE SEQUENCE</scope>
    <source>
        <strain evidence="5">USDA</strain>
    </source>
</reference>
<dbReference type="CTD" id="8234443"/>
<reference evidence="5" key="2">
    <citation type="submission" date="2007-04" db="EMBL/GenBank/DDBJ databases">
        <title>The genome of the human body louse.</title>
        <authorList>
            <consortium name="The Human Body Louse Genome Consortium"/>
            <person name="Kirkness E."/>
            <person name="Walenz B."/>
            <person name="Hass B."/>
            <person name="Bruggner R."/>
            <person name="Strausberg R."/>
        </authorList>
    </citation>
    <scope>NUCLEOTIDE SEQUENCE</scope>
    <source>
        <strain evidence="5">USDA</strain>
    </source>
</reference>
<dbReference type="InterPro" id="IPR044059">
    <property type="entry name" value="Csn1/TTC4_wheel"/>
</dbReference>
<dbReference type="OrthoDB" id="420195at2759"/>
<sequence>MDTTKENNGAKKKPMTHEERLALAAKLDKELDEFIDGLEKKRYTEGWPEDKWQEEMEKHPFFMTKVPEDGTLSPLLEGIQQLKYDENENTPLELAQSYKEDGNFNFKYKKYRMAIISYTEGIRKNCNDNEVQSQLYSNRAAAHYHLGNYRSSLADCRMALKFVPEYHKAKIKAAQCCLKLKMYDDAIDYCNDILKMCPNDANAIKIQSEAQTYKKIQERDKRKQKKADLKFHSTLEAVKSAVMDRNIPVEVDGDILNSLEFASEKPILENGTLYWPVFFLYPEYSMSDYIQQFNENDIFFDHLVEMFTESPPWDTFKKYKPNTLSIYYEGSDRSKLYSVDLNKTLLQVLTSGK</sequence>
<dbReference type="GO" id="GO:0051879">
    <property type="term" value="F:Hsp90 protein binding"/>
    <property type="evidence" value="ECO:0007669"/>
    <property type="project" value="InterPro"/>
</dbReference>
<dbReference type="InParanoid" id="E0VSH0"/>
<keyword evidence="1" id="KW-0677">Repeat</keyword>
<evidence type="ECO:0000256" key="1">
    <source>
        <dbReference type="ARBA" id="ARBA00022737"/>
    </source>
</evidence>
<reference evidence="6" key="3">
    <citation type="submission" date="2020-05" db="UniProtKB">
        <authorList>
            <consortium name="EnsemblMetazoa"/>
        </authorList>
    </citation>
    <scope>IDENTIFICATION</scope>
    <source>
        <strain evidence="6">USDA</strain>
    </source>
</reference>
<dbReference type="PANTHER" id="PTHR46035:SF1">
    <property type="entry name" value="TETRATRICOPEPTIDE REPEAT PROTEIN 4"/>
    <property type="match status" value="1"/>
</dbReference>
<dbReference type="EMBL" id="AAZO01005129">
    <property type="status" value="NOT_ANNOTATED_CDS"/>
    <property type="molecule type" value="Genomic_DNA"/>
</dbReference>
<dbReference type="VEuPathDB" id="VectorBase:PHUM418330"/>
<protein>
    <submittedName>
        <fullName evidence="5 6">Cyclophilin seven suppressor, putative</fullName>
    </submittedName>
</protein>
<dbReference type="GO" id="GO:0005829">
    <property type="term" value="C:cytosol"/>
    <property type="evidence" value="ECO:0007669"/>
    <property type="project" value="TreeGrafter"/>
</dbReference>
<dbReference type="SMART" id="SM00028">
    <property type="entry name" value="TPR"/>
    <property type="match status" value="3"/>
</dbReference>
<dbReference type="GO" id="GO:0006457">
    <property type="term" value="P:protein folding"/>
    <property type="evidence" value="ECO:0007669"/>
    <property type="project" value="TreeGrafter"/>
</dbReference>
<dbReference type="GeneID" id="8234443"/>
<dbReference type="GO" id="GO:0030544">
    <property type="term" value="F:Hsp70 protein binding"/>
    <property type="evidence" value="ECO:0007669"/>
    <property type="project" value="TreeGrafter"/>
</dbReference>
<dbReference type="KEGG" id="phu:Phum_PHUM418330"/>
<accession>E0VSH0</accession>
<dbReference type="eggNOG" id="KOG0551">
    <property type="taxonomic scope" value="Eukaryota"/>
</dbReference>
<dbReference type="Gene3D" id="1.25.40.10">
    <property type="entry name" value="Tetratricopeptide repeat domain"/>
    <property type="match status" value="1"/>
</dbReference>
<comment type="similarity">
    <text evidence="3">Belongs to the TTC4 family.</text>
</comment>
<dbReference type="SUPFAM" id="SSF48452">
    <property type="entry name" value="TPR-like"/>
    <property type="match status" value="1"/>
</dbReference>
<dbReference type="FunCoup" id="E0VSH0">
    <property type="interactions" value="2166"/>
</dbReference>
<evidence type="ECO:0000256" key="2">
    <source>
        <dbReference type="ARBA" id="ARBA00022803"/>
    </source>
</evidence>
<dbReference type="CDD" id="cd21380">
    <property type="entry name" value="CTWD_Cns1"/>
    <property type="match status" value="1"/>
</dbReference>
<proteinExistence type="inferred from homology"/>
<dbReference type="Proteomes" id="UP000009046">
    <property type="component" value="Unassembled WGS sequence"/>
</dbReference>
<feature type="domain" description="Cns1/TTC4 wheel" evidence="4">
    <location>
        <begin position="270"/>
        <end position="352"/>
    </location>
</feature>
<evidence type="ECO:0000259" key="4">
    <source>
        <dbReference type="Pfam" id="PF18972"/>
    </source>
</evidence>
<dbReference type="Pfam" id="PF18972">
    <property type="entry name" value="Wheel"/>
    <property type="match status" value="1"/>
</dbReference>
<evidence type="ECO:0000313" key="6">
    <source>
        <dbReference type="EnsemblMetazoa" id="PHUM418330-PA"/>
    </source>
</evidence>
<dbReference type="OMA" id="WRAAQCA"/>
<dbReference type="EMBL" id="DS235751">
    <property type="protein sequence ID" value="EEB16326.1"/>
    <property type="molecule type" value="Genomic_DNA"/>
</dbReference>
<dbReference type="AlphaFoldDB" id="E0VSH0"/>
<dbReference type="PANTHER" id="PTHR46035">
    <property type="entry name" value="TETRATRICOPEPTIDE REPEAT PROTEIN 4"/>
    <property type="match status" value="1"/>
</dbReference>
<dbReference type="InterPro" id="IPR011990">
    <property type="entry name" value="TPR-like_helical_dom_sf"/>
</dbReference>
<keyword evidence="2" id="KW-0802">TPR repeat</keyword>
<dbReference type="GO" id="GO:0005634">
    <property type="term" value="C:nucleus"/>
    <property type="evidence" value="ECO:0007669"/>
    <property type="project" value="TreeGrafter"/>
</dbReference>
<gene>
    <name evidence="6" type="primary">8234443</name>
    <name evidence="5" type="ORF">Phum_PHUM418330</name>
</gene>
<dbReference type="STRING" id="121224.E0VSH0"/>
<name>E0VSH0_PEDHC</name>
<keyword evidence="7" id="KW-1185">Reference proteome</keyword>
<evidence type="ECO:0000256" key="3">
    <source>
        <dbReference type="ARBA" id="ARBA00023602"/>
    </source>
</evidence>
<dbReference type="EnsemblMetazoa" id="PHUM418330-RA">
    <property type="protein sequence ID" value="PHUM418330-PA"/>
    <property type="gene ID" value="PHUM418330"/>
</dbReference>
<evidence type="ECO:0000313" key="7">
    <source>
        <dbReference type="Proteomes" id="UP000009046"/>
    </source>
</evidence>
<dbReference type="InterPro" id="IPR019734">
    <property type="entry name" value="TPR_rpt"/>
</dbReference>